<dbReference type="InterPro" id="IPR006175">
    <property type="entry name" value="YjgF/YER057c/UK114"/>
</dbReference>
<reference evidence="2" key="1">
    <citation type="journal article" date="2016" name="Front. Microbiol.">
        <title>Genome Sequence of the Piezophilic, Mesophilic Sulfate-Reducing Bacterium Desulfovibrio indicus J2T.</title>
        <authorList>
            <person name="Cao J."/>
            <person name="Maignien L."/>
            <person name="Shao Z."/>
            <person name="Alain K."/>
            <person name="Jebbar M."/>
        </authorList>
    </citation>
    <scope>NUCLEOTIDE SEQUENCE</scope>
    <source>
        <strain evidence="2">JCM 32048</strain>
    </source>
</reference>
<reference evidence="2" key="2">
    <citation type="submission" date="2021-08" db="EMBL/GenBank/DDBJ databases">
        <authorList>
            <person name="Tani A."/>
            <person name="Ola A."/>
            <person name="Ogura Y."/>
            <person name="Katsura K."/>
            <person name="Hayashi T."/>
        </authorList>
    </citation>
    <scope>NUCLEOTIDE SEQUENCE</scope>
    <source>
        <strain evidence="2">JCM 32048</strain>
    </source>
</reference>
<gene>
    <name evidence="2" type="primary">yabJ_1</name>
    <name evidence="2" type="ORF">MPEAHAMD_0968</name>
</gene>
<accession>A0AA37H8C4</accession>
<dbReference type="GO" id="GO:0005829">
    <property type="term" value="C:cytosol"/>
    <property type="evidence" value="ECO:0007669"/>
    <property type="project" value="TreeGrafter"/>
</dbReference>
<name>A0AA37H8C4_9HYPH</name>
<dbReference type="CDD" id="cd00448">
    <property type="entry name" value="YjgF_YER057c_UK114_family"/>
    <property type="match status" value="1"/>
</dbReference>
<dbReference type="PANTHER" id="PTHR11803:SF58">
    <property type="entry name" value="PROTEIN HMF1-RELATED"/>
    <property type="match status" value="1"/>
</dbReference>
<dbReference type="InterPro" id="IPR035959">
    <property type="entry name" value="RutC-like_sf"/>
</dbReference>
<dbReference type="PANTHER" id="PTHR11803">
    <property type="entry name" value="2-IMINOBUTANOATE/2-IMINOPROPANOATE DEAMINASE RIDA"/>
    <property type="match status" value="1"/>
</dbReference>
<evidence type="ECO:0000313" key="2">
    <source>
        <dbReference type="EMBL" id="GJD60829.1"/>
    </source>
</evidence>
<dbReference type="SUPFAM" id="SSF55298">
    <property type="entry name" value="YjgF-like"/>
    <property type="match status" value="1"/>
</dbReference>
<dbReference type="GO" id="GO:0019239">
    <property type="term" value="F:deaminase activity"/>
    <property type="evidence" value="ECO:0007669"/>
    <property type="project" value="TreeGrafter"/>
</dbReference>
<sequence length="135" mass="14352">MSDPATPDQVSRIATAAAPKPAGHYAQATAWRDLVFVSGQLAARPDGSHTADQPFEVQARQALASLLAILAEAGSGPERILRVTAYIVGVENWPDFNRVYAEMLGEAKPARTVVPVPELHHGYLVEVEAVAVRGG</sequence>
<comment type="similarity">
    <text evidence="1">Belongs to the RutC family.</text>
</comment>
<comment type="caution">
    <text evidence="2">The sequence shown here is derived from an EMBL/GenBank/DDBJ whole genome shotgun (WGS) entry which is preliminary data.</text>
</comment>
<dbReference type="RefSeq" id="WP_099902926.1">
    <property type="nucleotide sequence ID" value="NZ_BPQJ01000003.1"/>
</dbReference>
<dbReference type="AlphaFoldDB" id="A0AA37H8C4"/>
<evidence type="ECO:0000313" key="3">
    <source>
        <dbReference type="Proteomes" id="UP001055286"/>
    </source>
</evidence>
<dbReference type="EMBL" id="BPQJ01000003">
    <property type="protein sequence ID" value="GJD60829.1"/>
    <property type="molecule type" value="Genomic_DNA"/>
</dbReference>
<dbReference type="Gene3D" id="3.30.1330.40">
    <property type="entry name" value="RutC-like"/>
    <property type="match status" value="1"/>
</dbReference>
<evidence type="ECO:0000256" key="1">
    <source>
        <dbReference type="ARBA" id="ARBA00010552"/>
    </source>
</evidence>
<dbReference type="Pfam" id="PF01042">
    <property type="entry name" value="Ribonuc_L-PSP"/>
    <property type="match status" value="1"/>
</dbReference>
<dbReference type="Proteomes" id="UP001055286">
    <property type="component" value="Unassembled WGS sequence"/>
</dbReference>
<keyword evidence="3" id="KW-1185">Reference proteome</keyword>
<proteinExistence type="inferred from homology"/>
<organism evidence="2 3">
    <name type="scientific">Methylobacterium frigidaeris</name>
    <dbReference type="NCBI Taxonomy" id="2038277"/>
    <lineage>
        <taxon>Bacteria</taxon>
        <taxon>Pseudomonadati</taxon>
        <taxon>Pseudomonadota</taxon>
        <taxon>Alphaproteobacteria</taxon>
        <taxon>Hyphomicrobiales</taxon>
        <taxon>Methylobacteriaceae</taxon>
        <taxon>Methylobacterium</taxon>
    </lineage>
</organism>
<protein>
    <submittedName>
        <fullName evidence="2">2-iminobutanoate/2-iminopropanoate deaminase</fullName>
    </submittedName>
</protein>